<proteinExistence type="predicted"/>
<organism evidence="1 2">
    <name type="scientific">Mycobacterium marseillense</name>
    <dbReference type="NCBI Taxonomy" id="701042"/>
    <lineage>
        <taxon>Bacteria</taxon>
        <taxon>Bacillati</taxon>
        <taxon>Actinomycetota</taxon>
        <taxon>Actinomycetes</taxon>
        <taxon>Mycobacteriales</taxon>
        <taxon>Mycobacteriaceae</taxon>
        <taxon>Mycobacterium</taxon>
        <taxon>Mycobacterium avium complex (MAC)</taxon>
    </lineage>
</organism>
<sequence length="75" mass="7685">MGRVRDEPGPELVAGPGRARNLPNYQVFGIRPCPSAVVAGADTGRGRLPPSTLYTGVLALKGTLLLPACSPSAIS</sequence>
<reference evidence="1 2" key="1">
    <citation type="journal article" date="2019" name="Emerg. Microbes Infect.">
        <title>Comprehensive subspecies identification of 175 nontuberculous mycobacteria species based on 7547 genomic profiles.</title>
        <authorList>
            <person name="Matsumoto Y."/>
            <person name="Kinjo T."/>
            <person name="Motooka D."/>
            <person name="Nabeya D."/>
            <person name="Jung N."/>
            <person name="Uechi K."/>
            <person name="Horii T."/>
            <person name="Iida T."/>
            <person name="Fujita J."/>
            <person name="Nakamura S."/>
        </authorList>
    </citation>
    <scope>NUCLEOTIDE SEQUENCE [LARGE SCALE GENOMIC DNA]</scope>
    <source>
        <strain evidence="1 2">JCM 17324</strain>
    </source>
</reference>
<evidence type="ECO:0000313" key="1">
    <source>
        <dbReference type="EMBL" id="BBY11924.1"/>
    </source>
</evidence>
<accession>A0ABM7JE72</accession>
<protein>
    <submittedName>
        <fullName evidence="1">Uncharacterized protein</fullName>
    </submittedName>
</protein>
<name>A0ABM7JE72_9MYCO</name>
<evidence type="ECO:0000313" key="2">
    <source>
        <dbReference type="Proteomes" id="UP000466831"/>
    </source>
</evidence>
<gene>
    <name evidence="1" type="ORF">MMARJ_26640</name>
</gene>
<dbReference type="EMBL" id="AP022584">
    <property type="protein sequence ID" value="BBY11924.1"/>
    <property type="molecule type" value="Genomic_DNA"/>
</dbReference>
<keyword evidence="2" id="KW-1185">Reference proteome</keyword>
<dbReference type="Proteomes" id="UP000466831">
    <property type="component" value="Chromosome"/>
</dbReference>